<protein>
    <recommendedName>
        <fullName evidence="15">Cytochrome P450</fullName>
    </recommendedName>
</protein>
<evidence type="ECO:0000256" key="7">
    <source>
        <dbReference type="ARBA" id="ARBA00023004"/>
    </source>
</evidence>
<keyword evidence="7 9" id="KW-0408">Iron</keyword>
<name>F8P212_SERL9</name>
<dbReference type="AlphaFoldDB" id="F8P212"/>
<reference evidence="14" key="1">
    <citation type="journal article" date="2011" name="Science">
        <title>The plant cell wall-decomposing machinery underlies the functional diversity of forest fungi.</title>
        <authorList>
            <person name="Eastwood D.C."/>
            <person name="Floudas D."/>
            <person name="Binder M."/>
            <person name="Majcherczyk A."/>
            <person name="Schneider P."/>
            <person name="Aerts A."/>
            <person name="Asiegbu F.O."/>
            <person name="Baker S.E."/>
            <person name="Barry K."/>
            <person name="Bendiksby M."/>
            <person name="Blumentritt M."/>
            <person name="Coutinho P.M."/>
            <person name="Cullen D."/>
            <person name="de Vries R.P."/>
            <person name="Gathman A."/>
            <person name="Goodell B."/>
            <person name="Henrissat B."/>
            <person name="Ihrmark K."/>
            <person name="Kauserud H."/>
            <person name="Kohler A."/>
            <person name="LaButti K."/>
            <person name="Lapidus A."/>
            <person name="Lavin J.L."/>
            <person name="Lee Y.-H."/>
            <person name="Lindquist E."/>
            <person name="Lilly W."/>
            <person name="Lucas S."/>
            <person name="Morin E."/>
            <person name="Murat C."/>
            <person name="Oguiza J.A."/>
            <person name="Park J."/>
            <person name="Pisabarro A.G."/>
            <person name="Riley R."/>
            <person name="Rosling A."/>
            <person name="Salamov A."/>
            <person name="Schmidt O."/>
            <person name="Schmutz J."/>
            <person name="Skrede I."/>
            <person name="Stenlid J."/>
            <person name="Wiebenga A."/>
            <person name="Xie X."/>
            <person name="Kuees U."/>
            <person name="Hibbett D.S."/>
            <person name="Hoffmeister D."/>
            <person name="Hoegberg N."/>
            <person name="Martin F."/>
            <person name="Grigoriev I.V."/>
            <person name="Watkinson S.C."/>
        </authorList>
    </citation>
    <scope>NUCLEOTIDE SEQUENCE [LARGE SCALE GENOMIC DNA]</scope>
    <source>
        <strain evidence="14">S7.9</strain>
    </source>
</reference>
<dbReference type="PRINTS" id="PR00463">
    <property type="entry name" value="EP450I"/>
</dbReference>
<evidence type="ECO:0000313" key="14">
    <source>
        <dbReference type="Proteomes" id="UP000008064"/>
    </source>
</evidence>
<keyword evidence="12" id="KW-0732">Signal</keyword>
<dbReference type="Proteomes" id="UP000008064">
    <property type="component" value="Unassembled WGS sequence"/>
</dbReference>
<dbReference type="KEGG" id="sla:SERLADRAFT_439936"/>
<dbReference type="GO" id="GO:0005506">
    <property type="term" value="F:iron ion binding"/>
    <property type="evidence" value="ECO:0007669"/>
    <property type="project" value="InterPro"/>
</dbReference>
<evidence type="ECO:0000256" key="12">
    <source>
        <dbReference type="SAM" id="SignalP"/>
    </source>
</evidence>
<evidence type="ECO:0000256" key="11">
    <source>
        <dbReference type="SAM" id="Phobius"/>
    </source>
</evidence>
<dbReference type="InterPro" id="IPR036396">
    <property type="entry name" value="Cyt_P450_sf"/>
</dbReference>
<sequence length="534" mass="60217">MFEAMNTPSYAILFLVAALFSLGRRLARKTATGASLPLPPGPPTFPIVGNALQLDSVAPWETYMKWSKTYGDLIYSRLLNQDVIIINSERIARDLLDRRSYNYSDRPMLVTTELFGWTFNVGFFCYGDKWRKHRRMMDDKLRSTAALAYRPLQMRKAHQLLIDILEAPNEFVHHLQMMTASTMMLITYGYEAEHRDDPLVDLVENAVMQGLKVMTPEAAAILGAWPFLLYLPSWFPGAGFKKKAQESRNMLNEMVEKPFEYTTSHMDSNEATACMVSDVLGQIKDEGNYVDLDVVKNVASTLFAGASETTTATLVSFILAMVLYPNVQEQARAEIESVVGRDRLPNFDDRDSLPYVEAVVRETQRWHPIAPLGVAHAAVNDDIYEGYYIPKGQLLLFPVADKLLTWDSFSGATVIANAWAISQNEANYHNPSDFNPQRFFTVDGKLNDDKVLYAFGFGRRICVGRHLADASLWAAIASLLAVFKFSKALDEQGKEINIEPQWTAGLTARPFPFACNIQPTITMEKLHQMIDQFA</sequence>
<dbReference type="OrthoDB" id="2789670at2759"/>
<keyword evidence="5 9" id="KW-0479">Metal-binding</keyword>
<keyword evidence="11" id="KW-0472">Membrane</keyword>
<evidence type="ECO:0000256" key="10">
    <source>
        <dbReference type="RuleBase" id="RU000461"/>
    </source>
</evidence>
<evidence type="ECO:0000256" key="6">
    <source>
        <dbReference type="ARBA" id="ARBA00023002"/>
    </source>
</evidence>
<dbReference type="SUPFAM" id="SSF48264">
    <property type="entry name" value="Cytochrome P450"/>
    <property type="match status" value="1"/>
</dbReference>
<feature type="chain" id="PRO_5003376482" description="Cytochrome P450" evidence="12">
    <location>
        <begin position="28"/>
        <end position="534"/>
    </location>
</feature>
<feature type="signal peptide" evidence="12">
    <location>
        <begin position="1"/>
        <end position="27"/>
    </location>
</feature>
<dbReference type="GO" id="GO:0016705">
    <property type="term" value="F:oxidoreductase activity, acting on paired donors, with incorporation or reduction of molecular oxygen"/>
    <property type="evidence" value="ECO:0007669"/>
    <property type="project" value="InterPro"/>
</dbReference>
<dbReference type="EMBL" id="GL945436">
    <property type="protein sequence ID" value="EGO23190.1"/>
    <property type="molecule type" value="Genomic_DNA"/>
</dbReference>
<evidence type="ECO:0000256" key="8">
    <source>
        <dbReference type="ARBA" id="ARBA00023033"/>
    </source>
</evidence>
<keyword evidence="6 10" id="KW-0560">Oxidoreductase</keyword>
<evidence type="ECO:0000256" key="4">
    <source>
        <dbReference type="ARBA" id="ARBA00022617"/>
    </source>
</evidence>
<dbReference type="InterPro" id="IPR002401">
    <property type="entry name" value="Cyt_P450_E_grp-I"/>
</dbReference>
<dbReference type="InterPro" id="IPR017972">
    <property type="entry name" value="Cyt_P450_CS"/>
</dbReference>
<evidence type="ECO:0000256" key="5">
    <source>
        <dbReference type="ARBA" id="ARBA00022723"/>
    </source>
</evidence>
<accession>F8P212</accession>
<keyword evidence="11" id="KW-1133">Transmembrane helix</keyword>
<comment type="cofactor">
    <cofactor evidence="1 9">
        <name>heme</name>
        <dbReference type="ChEBI" id="CHEBI:30413"/>
    </cofactor>
</comment>
<feature type="transmembrane region" description="Helical" evidence="11">
    <location>
        <begin position="218"/>
        <end position="235"/>
    </location>
</feature>
<dbReference type="HOGENOM" id="CLU_001570_2_3_1"/>
<dbReference type="GO" id="GO:0020037">
    <property type="term" value="F:heme binding"/>
    <property type="evidence" value="ECO:0007669"/>
    <property type="project" value="InterPro"/>
</dbReference>
<dbReference type="InterPro" id="IPR050364">
    <property type="entry name" value="Cytochrome_P450_fung"/>
</dbReference>
<dbReference type="PANTHER" id="PTHR46300">
    <property type="entry name" value="P450, PUTATIVE (EUROFUNG)-RELATED-RELATED"/>
    <property type="match status" value="1"/>
</dbReference>
<dbReference type="PANTHER" id="PTHR46300:SF7">
    <property type="entry name" value="P450, PUTATIVE (EUROFUNG)-RELATED"/>
    <property type="match status" value="1"/>
</dbReference>
<evidence type="ECO:0000256" key="1">
    <source>
        <dbReference type="ARBA" id="ARBA00001971"/>
    </source>
</evidence>
<dbReference type="InterPro" id="IPR001128">
    <property type="entry name" value="Cyt_P450"/>
</dbReference>
<dbReference type="GeneID" id="18815280"/>
<dbReference type="Pfam" id="PF00067">
    <property type="entry name" value="p450"/>
    <property type="match status" value="2"/>
</dbReference>
<dbReference type="GO" id="GO:0004497">
    <property type="term" value="F:monooxygenase activity"/>
    <property type="evidence" value="ECO:0007669"/>
    <property type="project" value="UniProtKB-KW"/>
</dbReference>
<dbReference type="PROSITE" id="PS00086">
    <property type="entry name" value="CYTOCHROME_P450"/>
    <property type="match status" value="1"/>
</dbReference>
<keyword evidence="4 9" id="KW-0349">Heme</keyword>
<evidence type="ECO:0008006" key="15">
    <source>
        <dbReference type="Google" id="ProtNLM"/>
    </source>
</evidence>
<comment type="similarity">
    <text evidence="3 10">Belongs to the cytochrome P450 family.</text>
</comment>
<evidence type="ECO:0000313" key="13">
    <source>
        <dbReference type="EMBL" id="EGO23190.1"/>
    </source>
</evidence>
<evidence type="ECO:0000256" key="3">
    <source>
        <dbReference type="ARBA" id="ARBA00010617"/>
    </source>
</evidence>
<gene>
    <name evidence="13" type="ORF">SERLADRAFT_439936</name>
</gene>
<dbReference type="PRINTS" id="PR00385">
    <property type="entry name" value="P450"/>
</dbReference>
<comment type="pathway">
    <text evidence="2">Secondary metabolite biosynthesis.</text>
</comment>
<keyword evidence="8 10" id="KW-0503">Monooxygenase</keyword>
<dbReference type="Gene3D" id="1.10.630.10">
    <property type="entry name" value="Cytochrome P450"/>
    <property type="match status" value="1"/>
</dbReference>
<evidence type="ECO:0000256" key="2">
    <source>
        <dbReference type="ARBA" id="ARBA00005179"/>
    </source>
</evidence>
<keyword evidence="11" id="KW-0812">Transmembrane</keyword>
<dbReference type="CDD" id="cd11065">
    <property type="entry name" value="CYP64-like"/>
    <property type="match status" value="1"/>
</dbReference>
<evidence type="ECO:0000256" key="9">
    <source>
        <dbReference type="PIRSR" id="PIRSR602401-1"/>
    </source>
</evidence>
<dbReference type="RefSeq" id="XP_007320430.1">
    <property type="nucleotide sequence ID" value="XM_007320368.1"/>
</dbReference>
<feature type="binding site" description="axial binding residue" evidence="9">
    <location>
        <position position="462"/>
    </location>
    <ligand>
        <name>heme</name>
        <dbReference type="ChEBI" id="CHEBI:30413"/>
    </ligand>
    <ligandPart>
        <name>Fe</name>
        <dbReference type="ChEBI" id="CHEBI:18248"/>
    </ligandPart>
</feature>
<proteinExistence type="inferred from homology"/>
<organism evidence="14">
    <name type="scientific">Serpula lacrymans var. lacrymans (strain S7.9)</name>
    <name type="common">Dry rot fungus</name>
    <dbReference type="NCBI Taxonomy" id="578457"/>
    <lineage>
        <taxon>Eukaryota</taxon>
        <taxon>Fungi</taxon>
        <taxon>Dikarya</taxon>
        <taxon>Basidiomycota</taxon>
        <taxon>Agaricomycotina</taxon>
        <taxon>Agaricomycetes</taxon>
        <taxon>Agaricomycetidae</taxon>
        <taxon>Boletales</taxon>
        <taxon>Coniophorineae</taxon>
        <taxon>Serpulaceae</taxon>
        <taxon>Serpula</taxon>
    </lineage>
</organism>